<evidence type="ECO:0008006" key="3">
    <source>
        <dbReference type="Google" id="ProtNLM"/>
    </source>
</evidence>
<dbReference type="EMBL" id="SWCJ01000022">
    <property type="protein sequence ID" value="TKB50196.1"/>
    <property type="molecule type" value="Genomic_DNA"/>
</dbReference>
<dbReference type="Proteomes" id="UP000305675">
    <property type="component" value="Unassembled WGS sequence"/>
</dbReference>
<dbReference type="GO" id="GO:0043683">
    <property type="term" value="P:type IV pilus assembly"/>
    <property type="evidence" value="ECO:0007669"/>
    <property type="project" value="InterPro"/>
</dbReference>
<dbReference type="AlphaFoldDB" id="A0A4V5NYI1"/>
<reference evidence="1 2" key="1">
    <citation type="submission" date="2019-04" db="EMBL/GenBank/DDBJ databases">
        <authorList>
            <person name="Hwang J.C."/>
        </authorList>
    </citation>
    <scope>NUCLEOTIDE SEQUENCE [LARGE SCALE GENOMIC DNA]</scope>
    <source>
        <strain evidence="1 2">IMCC35002</strain>
    </source>
</reference>
<evidence type="ECO:0000313" key="2">
    <source>
        <dbReference type="Proteomes" id="UP000305675"/>
    </source>
</evidence>
<dbReference type="Pfam" id="PF16074">
    <property type="entry name" value="PilW"/>
    <property type="match status" value="1"/>
</dbReference>
<dbReference type="RefSeq" id="WP_136865102.1">
    <property type="nucleotide sequence ID" value="NZ_SWCJ01000022.1"/>
</dbReference>
<proteinExistence type="predicted"/>
<evidence type="ECO:0000313" key="1">
    <source>
        <dbReference type="EMBL" id="TKB50196.1"/>
    </source>
</evidence>
<sequence>MRFIRVLGLSLVELMIALALGTLVISASLSVVVGSSQSRLVNAQYQQIQDSGRVAMKILTDELRYAGYLAELTSVSLNSGMMSISGVVGKDCVGPGTNHQSLPQPQGAFVTVWADTKSDNDRLSCVDDALNGSDLLQIKRVIGPDTPASALDDNRYYLLSNMADAHLFPGNLSPTPSLASGRYWHYQHRVFYVENRDDGIPALKWRQLYVNGGMVEEELVEGVERLKLRVGGDLNGDGVVDTWLEPSAVPLTLWQSPSVILAVQIQLLVRPTLEVNHASSTPVVFEMFGGDVNFDDGIPRRLYQTTIVLANARLTEGSL</sequence>
<protein>
    <recommendedName>
        <fullName evidence="3">Type IV pilus assembly protein PilW</fullName>
    </recommendedName>
</protein>
<name>A0A4V5NYI1_9GAMM</name>
<dbReference type="OrthoDB" id="5296662at2"/>
<accession>A0A4V5NYI1</accession>
<dbReference type="InterPro" id="IPR032092">
    <property type="entry name" value="PilW"/>
</dbReference>
<comment type="caution">
    <text evidence="1">The sequence shown here is derived from an EMBL/GenBank/DDBJ whole genome shotgun (WGS) entry which is preliminary data.</text>
</comment>
<organism evidence="1 2">
    <name type="scientific">Ferrimonas aestuarii</name>
    <dbReference type="NCBI Taxonomy" id="2569539"/>
    <lineage>
        <taxon>Bacteria</taxon>
        <taxon>Pseudomonadati</taxon>
        <taxon>Pseudomonadota</taxon>
        <taxon>Gammaproteobacteria</taxon>
        <taxon>Alteromonadales</taxon>
        <taxon>Ferrimonadaceae</taxon>
        <taxon>Ferrimonas</taxon>
    </lineage>
</organism>
<keyword evidence="2" id="KW-1185">Reference proteome</keyword>
<gene>
    <name evidence="1" type="ORF">FCL42_19485</name>
</gene>